<dbReference type="GO" id="GO:0006974">
    <property type="term" value="P:DNA damage response"/>
    <property type="evidence" value="ECO:0007669"/>
    <property type="project" value="TreeGrafter"/>
</dbReference>
<name>E4ZE24_NEIL0</name>
<dbReference type="HOGENOM" id="CLU_086898_3_1_4"/>
<proteinExistence type="predicted"/>
<feature type="chain" id="PRO_5003194618" evidence="1">
    <location>
        <begin position="20"/>
        <end position="234"/>
    </location>
</feature>
<feature type="signal peptide" evidence="1">
    <location>
        <begin position="1"/>
        <end position="19"/>
    </location>
</feature>
<dbReference type="RefSeq" id="WP_013449186.1">
    <property type="nucleotide sequence ID" value="NC_014752.1"/>
</dbReference>
<evidence type="ECO:0000256" key="1">
    <source>
        <dbReference type="SAM" id="SignalP"/>
    </source>
</evidence>
<dbReference type="PANTHER" id="PTHR34387">
    <property type="entry name" value="SLR1258 PROTEIN"/>
    <property type="match status" value="1"/>
</dbReference>
<dbReference type="PANTHER" id="PTHR34387:SF1">
    <property type="entry name" value="PERIPLASMIC IMMUNOGENIC PROTEIN"/>
    <property type="match status" value="1"/>
</dbReference>
<dbReference type="eggNOG" id="COG3471">
    <property type="taxonomic scope" value="Bacteria"/>
</dbReference>
<dbReference type="Pfam" id="PF04402">
    <property type="entry name" value="SIMPL"/>
    <property type="match status" value="1"/>
</dbReference>
<evidence type="ECO:0000313" key="3">
    <source>
        <dbReference type="Proteomes" id="UP000008723"/>
    </source>
</evidence>
<sequence>MLRLVLAASLSAVFFPAAAEALNYNIVEFSESAGVEAVQDMMSARFQVRAEGRDKNAVNAEFVKKFNNFIRKSKNGNFKTELVSRSAMPRYQYTNGRRIQTGWEERAEFKAEGRNFDALNRFIADIQADAALEYTDFYVSSERRNEVIDQASKDAVLRFKARAEKLAGVLGASGYKIVKLNLGHIGSHIASGGAVRAKMLRVMPMAVSYGAEGTDSVAPGVEEISISVNGTVQF</sequence>
<organism evidence="2 3">
    <name type="scientific">Neisseria lactamica (strain 020-06)</name>
    <dbReference type="NCBI Taxonomy" id="489653"/>
    <lineage>
        <taxon>Bacteria</taxon>
        <taxon>Pseudomonadati</taxon>
        <taxon>Pseudomonadota</taxon>
        <taxon>Betaproteobacteria</taxon>
        <taxon>Neisseriales</taxon>
        <taxon>Neisseriaceae</taxon>
        <taxon>Neisseria</taxon>
    </lineage>
</organism>
<dbReference type="InterPro" id="IPR007497">
    <property type="entry name" value="SIMPL/DUF541"/>
</dbReference>
<dbReference type="KEGG" id="nla:NLA_13890"/>
<dbReference type="AlphaFoldDB" id="E4ZE24"/>
<dbReference type="Proteomes" id="UP000008723">
    <property type="component" value="Chromosome"/>
</dbReference>
<dbReference type="EMBL" id="FN995097">
    <property type="protein sequence ID" value="CBN87608.1"/>
    <property type="molecule type" value="Genomic_DNA"/>
</dbReference>
<evidence type="ECO:0000313" key="2">
    <source>
        <dbReference type="EMBL" id="CBN87608.1"/>
    </source>
</evidence>
<reference evidence="2 3" key="1">
    <citation type="journal article" date="2010" name="BMC Genomics">
        <title>Independent evolution of the core and accessory gene sets in the genus Neisseria: insights gained from the genome of Neisseria lactamica isolate 020-06.</title>
        <authorList>
            <person name="Bennett J.S."/>
            <person name="Bentley S.D."/>
            <person name="Vernikos G.S."/>
            <person name="Quail M.A."/>
            <person name="Cherevach I."/>
            <person name="White B."/>
            <person name="Parkhill J."/>
            <person name="Maiden M.C."/>
        </authorList>
    </citation>
    <scope>NUCLEOTIDE SEQUENCE [LARGE SCALE GENOMIC DNA]</scope>
    <source>
        <strain evidence="2 3">020-06</strain>
    </source>
</reference>
<protein>
    <submittedName>
        <fullName evidence="2">Putative periplasmic protein</fullName>
    </submittedName>
</protein>
<dbReference type="Gene3D" id="3.30.70.2970">
    <property type="entry name" value="Protein of unknown function (DUF541), domain 2"/>
    <property type="match status" value="1"/>
</dbReference>
<dbReference type="InterPro" id="IPR052022">
    <property type="entry name" value="26kDa_periplasmic_antigen"/>
</dbReference>
<dbReference type="Gene3D" id="3.30.110.170">
    <property type="entry name" value="Protein of unknown function (DUF541), domain 1"/>
    <property type="match status" value="1"/>
</dbReference>
<gene>
    <name evidence="2" type="ordered locus">NLA_13890</name>
</gene>
<keyword evidence="1" id="KW-0732">Signal</keyword>
<accession>E4ZE24</accession>